<dbReference type="PANTHER" id="PTHR32329">
    <property type="entry name" value="BIFUNCTIONAL PROTEIN [INCLUDES 2-HYDROXYACYL-COA DEHYDRATASE (N-TER) AND ITS ACTIVATOR DOMAIN (C_TERM)-RELATED"/>
    <property type="match status" value="1"/>
</dbReference>
<dbReference type="STRING" id="1122184.SAMN02745176_00229"/>
<accession>A0A1M6B1Z1</accession>
<keyword evidence="1" id="KW-0418">Kinase</keyword>
<evidence type="ECO:0000313" key="2">
    <source>
        <dbReference type="Proteomes" id="UP000184442"/>
    </source>
</evidence>
<name>A0A1M6B1Z1_9FIRM</name>
<proteinExistence type="predicted"/>
<sequence length="364" mass="41394">MKVAFPYMGTTVIYKKLLELLGHEVIEPPEPTQRTIDLGVKYSPEFACFPLKVVLGSYIEAVEMGAETIVTSGGHGPCRAGFYGETHKKILKNLGYDVDIIVFDAYKRDKMGTIKRVLKVKNGKSWITVWKAINVVYAMAKALDRIEKRIEKMRAYEVHKGECTKAWKTIKEWFDHDVKTIKDVEMTEMKSHKLLDEIKLVEVPEEEKIRIGIVGEIYVVMEQSINLRIEETLGNLGAEVERSQYLSEWIDYNIMPGAARKEHELYILKKGEKYIEEIIGGHAKQTVGHIVDYAERGFDGVIHLMPFACLPELVSQSIIPTIGKEHNIPVLTLSIDEQTGTANTLTRLEAFIDLIRNNKRTKTA</sequence>
<dbReference type="Proteomes" id="UP000184442">
    <property type="component" value="Unassembled WGS sequence"/>
</dbReference>
<dbReference type="Gene3D" id="3.40.50.11900">
    <property type="match status" value="1"/>
</dbReference>
<organism evidence="1 2">
    <name type="scientific">Lutispora thermophila DSM 19022</name>
    <dbReference type="NCBI Taxonomy" id="1122184"/>
    <lineage>
        <taxon>Bacteria</taxon>
        <taxon>Bacillati</taxon>
        <taxon>Bacillota</taxon>
        <taxon>Clostridia</taxon>
        <taxon>Lutisporales</taxon>
        <taxon>Lutisporaceae</taxon>
        <taxon>Lutispora</taxon>
    </lineage>
</organism>
<dbReference type="EMBL" id="FQZS01000003">
    <property type="protein sequence ID" value="SHI42726.1"/>
    <property type="molecule type" value="Genomic_DNA"/>
</dbReference>
<dbReference type="GO" id="GO:0016301">
    <property type="term" value="F:kinase activity"/>
    <property type="evidence" value="ECO:0007669"/>
    <property type="project" value="UniProtKB-KW"/>
</dbReference>
<dbReference type="OrthoDB" id="9780120at2"/>
<dbReference type="RefSeq" id="WP_073023618.1">
    <property type="nucleotide sequence ID" value="NZ_FQZS01000003.1"/>
</dbReference>
<dbReference type="PANTHER" id="PTHR32329:SF2">
    <property type="entry name" value="BIFUNCTIONAL PROTEIN [INCLUDES 2-HYDROXYACYL-COA DEHYDRATASE (N-TER) AND ITS ACTIVATOR DOMAIN (C_TERM)"/>
    <property type="match status" value="1"/>
</dbReference>
<keyword evidence="1" id="KW-0808">Transferase</keyword>
<dbReference type="AlphaFoldDB" id="A0A1M6B1Z1"/>
<dbReference type="Pfam" id="PF06050">
    <property type="entry name" value="HGD-D"/>
    <property type="match status" value="1"/>
</dbReference>
<protein>
    <submittedName>
        <fullName evidence="1">Predicted nucleotide-binding protein, sugar kinase/HSP70/actin superfamily</fullName>
    </submittedName>
</protein>
<dbReference type="InterPro" id="IPR010327">
    <property type="entry name" value="FldB/FldC_alpha/beta"/>
</dbReference>
<evidence type="ECO:0000313" key="1">
    <source>
        <dbReference type="EMBL" id="SHI42726.1"/>
    </source>
</evidence>
<reference evidence="1 2" key="1">
    <citation type="submission" date="2016-11" db="EMBL/GenBank/DDBJ databases">
        <authorList>
            <person name="Jaros S."/>
            <person name="Januszkiewicz K."/>
            <person name="Wedrychowicz H."/>
        </authorList>
    </citation>
    <scope>NUCLEOTIDE SEQUENCE [LARGE SCALE GENOMIC DNA]</scope>
    <source>
        <strain evidence="1 2">DSM 19022</strain>
    </source>
</reference>
<gene>
    <name evidence="1" type="ORF">SAMN02745176_00229</name>
</gene>
<dbReference type="InterPro" id="IPR051805">
    <property type="entry name" value="Dehydratase_Activator_Redct"/>
</dbReference>
<keyword evidence="2" id="KW-1185">Reference proteome</keyword>